<dbReference type="EMBL" id="QNGE01000690">
    <property type="protein sequence ID" value="KAA3679594.1"/>
    <property type="molecule type" value="Genomic_DNA"/>
</dbReference>
<evidence type="ECO:0000256" key="1">
    <source>
        <dbReference type="SAM" id="MobiDB-lite"/>
    </source>
</evidence>
<comment type="caution">
    <text evidence="2">The sequence shown here is derived from an EMBL/GenBank/DDBJ whole genome shotgun (WGS) entry which is preliminary data.</text>
</comment>
<feature type="compositionally biased region" description="Polar residues" evidence="1">
    <location>
        <begin position="1322"/>
        <end position="1338"/>
    </location>
</feature>
<feature type="compositionally biased region" description="Polar residues" evidence="1">
    <location>
        <begin position="1255"/>
        <end position="1266"/>
    </location>
</feature>
<feature type="compositionally biased region" description="Polar residues" evidence="1">
    <location>
        <begin position="852"/>
        <end position="869"/>
    </location>
</feature>
<organism evidence="2 3">
    <name type="scientific">Paragonimus westermani</name>
    <dbReference type="NCBI Taxonomy" id="34504"/>
    <lineage>
        <taxon>Eukaryota</taxon>
        <taxon>Metazoa</taxon>
        <taxon>Spiralia</taxon>
        <taxon>Lophotrochozoa</taxon>
        <taxon>Platyhelminthes</taxon>
        <taxon>Trematoda</taxon>
        <taxon>Digenea</taxon>
        <taxon>Plagiorchiida</taxon>
        <taxon>Troglotremata</taxon>
        <taxon>Troglotrematidae</taxon>
        <taxon>Paragonimus</taxon>
    </lineage>
</organism>
<proteinExistence type="predicted"/>
<feature type="region of interest" description="Disordered" evidence="1">
    <location>
        <begin position="570"/>
        <end position="598"/>
    </location>
</feature>
<gene>
    <name evidence="2" type="ORF">DEA37_0008003</name>
</gene>
<feature type="region of interest" description="Disordered" evidence="1">
    <location>
        <begin position="70"/>
        <end position="95"/>
    </location>
</feature>
<dbReference type="Pfam" id="PF23268">
    <property type="entry name" value="RIN1"/>
    <property type="match status" value="1"/>
</dbReference>
<feature type="region of interest" description="Disordered" evidence="1">
    <location>
        <begin position="636"/>
        <end position="661"/>
    </location>
</feature>
<sequence>VYEGEHSELWNRFVADNSVETRLQSKASNAAPSFSSSVTLTKRTASEVHCSRPAFSSRRPLNQARFFNYEQEESDSRPWPNPPPYSPGPTGSLLSNGVVNTFGATSTEKSSQSKVTEPPLPVRPVTHIASRTLDEHLRAVCHTEHGQFMPNVNKTELTKKYPKPEQSVSCKPFGDVPETSAHCQKLQNSACDEWLGSIPVSRDIHEQAEPQVITTPCGVTSSRVQPLAEPILKLPTPKTVGRVFVMEAAIYSSDDYEIISDKGGHSTKPVCDTETITQSSCCTNVNDWSASRQETVGRSHTTTNNERGHVAGRRKLRRALASQEQHRDTPTKIDATADTGFRHAVLIEDSAAWKHSTGGMKGVSMKLEIEASHSKAIETISPVNSHLSQVNKGGSIDQAAQEVLRPASSPPAQDATAEMYFAADKCPIQPDKSDAAQSVQISPIELNFPVQHAPYDFKTTRSEVGCPESMWNGDRPSDNQVIPESPAPLPAPRNSFSTSISLESPVPRARRTIEPTRVRPEEREKIDLTTDTINPSPSTSSRASTVFCTPWDTAPLGEYISDLIKLTGEPNGKASRKDTSAFRRRTVSSLEQTPVGSRIPGNGELHVVDRREKTTEFQRLLWLWMMNSHCVTDERAKLGGRPQKPNHKNEPDLHPPPVPERRLRLHPSKFTVLNSNEVKQSTLSDDVQISPYAVSSCSLGVQPNSNDSGSVTKRQTDALREDELFGVYDEAFDGTEEEKVDSRLLRQPPFRSQEQLVECTNGGPTNSDNTNPESYVYAKVVPRHLRRKVALSKSSSVTMADRIAKFRDKPLMVMKPVFSVRYNSSDELTGRLLGNSNKSVAIAEQHLDTAGPVSSSDSGESKRQQSSPVVSVLAISESSSSRSPSPISHEENVISTLFSPTLNQESGQTDEECNTRTNSKQTGLYIRRFLHHLMRDKTNHVAEQVNLFLECTRSGTDRGPYRTMQSIQQFISGMTNYLLQNSEFGLSEAVELEKRQLSDCGFLNVSSLLEKTLQRYILRPLHRHIIRQLKREQIKNNELDLLRTMVQATFTPSANTNGETPFASAEFGLSVSCPVVISWGIQLFSSVFMPVITTNPKRLGDSASRSSFPSDGIDLFCDSEIVLSVSDVHRDPEGYMYPIYAWTFARAGLLLAPLIADSTEPNYSGVISPSVVAFCPAALQADYMDGLWTKAQRTNQAVGQCCLNDLFATLYWAWCQRSEQNTRCGSSDFLHSTGSPTKTCTPSSADDNPHDTHSLTHPTNDRQNSIAFPGSSTTPVFLHRNDGNQTLVSNAPSVQVGGFFGSTKRRIIPPRRRKTVLGVQLPKTSSQSGPHEQKLSNSPLPPAKFYSPIKTQTLSRAGSRQSTLNSCHPELDHEPGTTCILPSNTDRSRWRPWAPHCTQSAARFAFANEQPMLRVMVMDEQANRLCGHLYPLRPNLTANELCNMLAFKMKIYDPKEFGLFAYIDGKEIPLDDNLNMADFTESMTCHWDSNGSQHTLSFRFQNETLCSLKDFTTTAINTTKLYNKFGPHLLSSRSDSLTSSSSESHTHRPGKLRPSRSTLSTWWALCKRNAPSVDRKCSTPSLNTELIGPAPTVVELGGHTERSTAGGTGSRPLLVYRRINGVFAISDRALCPMNNETLIQKHTL</sequence>
<evidence type="ECO:0000313" key="3">
    <source>
        <dbReference type="Proteomes" id="UP000324629"/>
    </source>
</evidence>
<feature type="region of interest" description="Disordered" evidence="1">
    <location>
        <begin position="754"/>
        <end position="773"/>
    </location>
</feature>
<feature type="non-terminal residue" evidence="2">
    <location>
        <position position="1"/>
    </location>
</feature>
<feature type="region of interest" description="Disordered" evidence="1">
    <location>
        <begin position="848"/>
        <end position="890"/>
    </location>
</feature>
<feature type="region of interest" description="Disordered" evidence="1">
    <location>
        <begin position="1536"/>
        <end position="1555"/>
    </location>
</feature>
<feature type="compositionally biased region" description="Low complexity" evidence="1">
    <location>
        <begin position="875"/>
        <end position="887"/>
    </location>
</feature>
<feature type="compositionally biased region" description="Polar residues" evidence="1">
    <location>
        <begin position="1235"/>
        <end position="1246"/>
    </location>
</feature>
<feature type="region of interest" description="Disordered" evidence="1">
    <location>
        <begin position="473"/>
        <end position="500"/>
    </location>
</feature>
<protein>
    <recommendedName>
        <fullName evidence="4">FERM domain-containing protein</fullName>
    </recommendedName>
</protein>
<feature type="region of interest" description="Disordered" evidence="1">
    <location>
        <begin position="1318"/>
        <end position="1346"/>
    </location>
</feature>
<evidence type="ECO:0000313" key="2">
    <source>
        <dbReference type="EMBL" id="KAA3679594.1"/>
    </source>
</evidence>
<accession>A0A5J4NVR0</accession>
<dbReference type="Proteomes" id="UP000324629">
    <property type="component" value="Unassembled WGS sequence"/>
</dbReference>
<keyword evidence="3" id="KW-1185">Reference proteome</keyword>
<name>A0A5J4NVR0_9TREM</name>
<evidence type="ECO:0008006" key="4">
    <source>
        <dbReference type="Google" id="ProtNLM"/>
    </source>
</evidence>
<feature type="compositionally biased region" description="Polar residues" evidence="1">
    <location>
        <begin position="762"/>
        <end position="773"/>
    </location>
</feature>
<feature type="region of interest" description="Disordered" evidence="1">
    <location>
        <begin position="1235"/>
        <end position="1266"/>
    </location>
</feature>
<reference evidence="2 3" key="1">
    <citation type="journal article" date="2019" name="Gigascience">
        <title>Whole-genome sequence of the oriental lung fluke Paragonimus westermani.</title>
        <authorList>
            <person name="Oey H."/>
            <person name="Zakrzewski M."/>
            <person name="Narain K."/>
            <person name="Devi K.R."/>
            <person name="Agatsuma T."/>
            <person name="Nawaratna S."/>
            <person name="Gobert G.N."/>
            <person name="Jones M.K."/>
            <person name="Ragan M.A."/>
            <person name="McManus D.P."/>
            <person name="Krause L."/>
        </authorList>
    </citation>
    <scope>NUCLEOTIDE SEQUENCE [LARGE SCALE GENOMIC DNA]</scope>
    <source>
        <strain evidence="2 3">IND2009</strain>
    </source>
</reference>